<feature type="region of interest" description="Disordered" evidence="1">
    <location>
        <begin position="257"/>
        <end position="290"/>
    </location>
</feature>
<protein>
    <recommendedName>
        <fullName evidence="4">TAFII55 protein conserved region domain-containing protein</fullName>
    </recommendedName>
</protein>
<reference evidence="2 3" key="1">
    <citation type="submission" date="2023-05" db="EMBL/GenBank/DDBJ databases">
        <title>A 100% complete, gapless, phased diploid assembly of the Scenedesmus obliquus UTEX 3031 genome.</title>
        <authorList>
            <person name="Biondi T.C."/>
            <person name="Hanschen E.R."/>
            <person name="Kwon T."/>
            <person name="Eng W."/>
            <person name="Kruse C.P.S."/>
            <person name="Koehler S.I."/>
            <person name="Kunde Y."/>
            <person name="Gleasner C.D."/>
            <person name="You Mak K.T."/>
            <person name="Polle J."/>
            <person name="Hovde B.T."/>
            <person name="Starkenburg S.R."/>
        </authorList>
    </citation>
    <scope>NUCLEOTIDE SEQUENCE [LARGE SCALE GENOMIC DNA]</scope>
    <source>
        <strain evidence="2 3">DOE0152z</strain>
    </source>
</reference>
<dbReference type="Proteomes" id="UP001244341">
    <property type="component" value="Chromosome 14b"/>
</dbReference>
<name>A0ABY8UNQ3_TETOB</name>
<evidence type="ECO:0000313" key="2">
    <source>
        <dbReference type="EMBL" id="WIA22283.1"/>
    </source>
</evidence>
<evidence type="ECO:0000256" key="1">
    <source>
        <dbReference type="SAM" id="MobiDB-lite"/>
    </source>
</evidence>
<proteinExistence type="predicted"/>
<evidence type="ECO:0000313" key="3">
    <source>
        <dbReference type="Proteomes" id="UP001244341"/>
    </source>
</evidence>
<gene>
    <name evidence="2" type="ORF">OEZ85_004603</name>
</gene>
<sequence length="336" mass="36420">MKNYLCKWPNGDVVLVGAADKQQVREILDEAADPGMCEIVRVKGPFALELLPKLPRKPAEEGHDPGANFGRDDFKAPENPRVRPRVMRWAGNRGETLYADVYQELGGQLTAAEGAAVVRWRAATGGAAAQQAAAAAEPWVTEQQLQETGMLDNPYHVQVELGHTEYGRFGSRLQKQITKAFFPRIHAALKPLAAEETSMGEQEGDHDEAVRALRAAVAADVADEQKAAVHERKRAKLFVDAQAGDRNALLQIMTDQTANVYGREDDDDDDELDDDDDEDDDDDDSEGGMDFLSAVRHGRALELAAQLGVNAQGANRGPPTGATGPGFSVHACRASL</sequence>
<feature type="compositionally biased region" description="Basic and acidic residues" evidence="1">
    <location>
        <begin position="57"/>
        <end position="78"/>
    </location>
</feature>
<keyword evidence="3" id="KW-1185">Reference proteome</keyword>
<accession>A0ABY8UNQ3</accession>
<organism evidence="2 3">
    <name type="scientific">Tetradesmus obliquus</name>
    <name type="common">Green alga</name>
    <name type="synonym">Acutodesmus obliquus</name>
    <dbReference type="NCBI Taxonomy" id="3088"/>
    <lineage>
        <taxon>Eukaryota</taxon>
        <taxon>Viridiplantae</taxon>
        <taxon>Chlorophyta</taxon>
        <taxon>core chlorophytes</taxon>
        <taxon>Chlorophyceae</taxon>
        <taxon>CS clade</taxon>
        <taxon>Sphaeropleales</taxon>
        <taxon>Scenedesmaceae</taxon>
        <taxon>Tetradesmus</taxon>
    </lineage>
</organism>
<feature type="region of interest" description="Disordered" evidence="1">
    <location>
        <begin position="56"/>
        <end position="78"/>
    </location>
</feature>
<dbReference type="EMBL" id="CP126221">
    <property type="protein sequence ID" value="WIA22283.1"/>
    <property type="molecule type" value="Genomic_DNA"/>
</dbReference>
<evidence type="ECO:0008006" key="4">
    <source>
        <dbReference type="Google" id="ProtNLM"/>
    </source>
</evidence>
<feature type="compositionally biased region" description="Acidic residues" evidence="1">
    <location>
        <begin position="264"/>
        <end position="287"/>
    </location>
</feature>